<name>A0A4Y2KYW9_ARAVE</name>
<comment type="caution">
    <text evidence="1">The sequence shown here is derived from an EMBL/GenBank/DDBJ whole genome shotgun (WGS) entry which is preliminary data.</text>
</comment>
<sequence length="81" mass="8817">MAARVRKYTRLAGCGLDTAAAGSGRREKTAKNRLCGRTLKYLKQSLSVCGIGMTQRARWMEFGLYAKVVHASEFGCNSSGI</sequence>
<accession>A0A4Y2KYW9</accession>
<reference evidence="1 2" key="1">
    <citation type="journal article" date="2019" name="Sci. Rep.">
        <title>Orb-weaving spider Araneus ventricosus genome elucidates the spidroin gene catalogue.</title>
        <authorList>
            <person name="Kono N."/>
            <person name="Nakamura H."/>
            <person name="Ohtoshi R."/>
            <person name="Moran D.A.P."/>
            <person name="Shinohara A."/>
            <person name="Yoshida Y."/>
            <person name="Fujiwara M."/>
            <person name="Mori M."/>
            <person name="Tomita M."/>
            <person name="Arakawa K."/>
        </authorList>
    </citation>
    <scope>NUCLEOTIDE SEQUENCE [LARGE SCALE GENOMIC DNA]</scope>
</reference>
<dbReference type="Proteomes" id="UP000499080">
    <property type="component" value="Unassembled WGS sequence"/>
</dbReference>
<evidence type="ECO:0000313" key="2">
    <source>
        <dbReference type="Proteomes" id="UP000499080"/>
    </source>
</evidence>
<gene>
    <name evidence="1" type="ORF">AVEN_121254_1</name>
</gene>
<evidence type="ECO:0000313" key="1">
    <source>
        <dbReference type="EMBL" id="GBN07260.1"/>
    </source>
</evidence>
<proteinExistence type="predicted"/>
<protein>
    <submittedName>
        <fullName evidence="1">Uncharacterized protein</fullName>
    </submittedName>
</protein>
<organism evidence="1 2">
    <name type="scientific">Araneus ventricosus</name>
    <name type="common">Orbweaver spider</name>
    <name type="synonym">Epeira ventricosa</name>
    <dbReference type="NCBI Taxonomy" id="182803"/>
    <lineage>
        <taxon>Eukaryota</taxon>
        <taxon>Metazoa</taxon>
        <taxon>Ecdysozoa</taxon>
        <taxon>Arthropoda</taxon>
        <taxon>Chelicerata</taxon>
        <taxon>Arachnida</taxon>
        <taxon>Araneae</taxon>
        <taxon>Araneomorphae</taxon>
        <taxon>Entelegynae</taxon>
        <taxon>Araneoidea</taxon>
        <taxon>Araneidae</taxon>
        <taxon>Araneus</taxon>
    </lineage>
</organism>
<dbReference type="AlphaFoldDB" id="A0A4Y2KYW9"/>
<keyword evidence="2" id="KW-1185">Reference proteome</keyword>
<dbReference type="EMBL" id="BGPR01005144">
    <property type="protein sequence ID" value="GBN07260.1"/>
    <property type="molecule type" value="Genomic_DNA"/>
</dbReference>